<proteinExistence type="predicted"/>
<reference evidence="1" key="1">
    <citation type="journal article" date="2020" name="bioRxiv">
        <title>Chromosome-level reference genome of the European wasp spider Argiope bruennichi: a resource for studies on range expansion and evolutionary adaptation.</title>
        <authorList>
            <person name="Sheffer M.M."/>
            <person name="Hoppe A."/>
            <person name="Krehenwinkel H."/>
            <person name="Uhl G."/>
            <person name="Kuss A.W."/>
            <person name="Jensen L."/>
            <person name="Jensen C."/>
            <person name="Gillespie R.G."/>
            <person name="Hoff K.J."/>
            <person name="Prost S."/>
        </authorList>
    </citation>
    <scope>NUCLEOTIDE SEQUENCE</scope>
</reference>
<dbReference type="Proteomes" id="UP000807504">
    <property type="component" value="Unassembled WGS sequence"/>
</dbReference>
<evidence type="ECO:0000313" key="1">
    <source>
        <dbReference type="EMBL" id="KAF8773127.1"/>
    </source>
</evidence>
<name>A0A8T0EGW7_ARGBR</name>
<protein>
    <submittedName>
        <fullName evidence="1">Uncharacterized protein</fullName>
    </submittedName>
</protein>
<dbReference type="EMBL" id="JABXBU010002227">
    <property type="protein sequence ID" value="KAF8773127.1"/>
    <property type="molecule type" value="Genomic_DNA"/>
</dbReference>
<sequence length="167" mass="19066">MDPQVSESDNSSPEYIFAADLLTFILRQYKISWQWPFYPTGVTQHFFKPSIGRVILNFMIKETTTIRNSIKHLIPENGVRNPENLKDALITVLLLRPDREFPMLVVVNAILCYIGVSLARRGDLRQVDDIVGIIACVMRALVRNGKWRWLEACAEGRNKIIRIPGAA</sequence>
<keyword evidence="2" id="KW-1185">Reference proteome</keyword>
<comment type="caution">
    <text evidence="1">The sequence shown here is derived from an EMBL/GenBank/DDBJ whole genome shotgun (WGS) entry which is preliminary data.</text>
</comment>
<organism evidence="1 2">
    <name type="scientific">Argiope bruennichi</name>
    <name type="common">Wasp spider</name>
    <name type="synonym">Aranea bruennichi</name>
    <dbReference type="NCBI Taxonomy" id="94029"/>
    <lineage>
        <taxon>Eukaryota</taxon>
        <taxon>Metazoa</taxon>
        <taxon>Ecdysozoa</taxon>
        <taxon>Arthropoda</taxon>
        <taxon>Chelicerata</taxon>
        <taxon>Arachnida</taxon>
        <taxon>Araneae</taxon>
        <taxon>Araneomorphae</taxon>
        <taxon>Entelegynae</taxon>
        <taxon>Araneoidea</taxon>
        <taxon>Araneidae</taxon>
        <taxon>Argiope</taxon>
    </lineage>
</organism>
<gene>
    <name evidence="1" type="ORF">HNY73_015811</name>
</gene>
<evidence type="ECO:0000313" key="2">
    <source>
        <dbReference type="Proteomes" id="UP000807504"/>
    </source>
</evidence>
<accession>A0A8T0EGW7</accession>
<reference evidence="1" key="2">
    <citation type="submission" date="2020-06" db="EMBL/GenBank/DDBJ databases">
        <authorList>
            <person name="Sheffer M."/>
        </authorList>
    </citation>
    <scope>NUCLEOTIDE SEQUENCE</scope>
</reference>
<dbReference type="AlphaFoldDB" id="A0A8T0EGW7"/>